<organism evidence="7 8">
    <name type="scientific">Candidatus Roizmanbacteria bacterium RIFCSPHIGHO2_01_FULL_39_12b</name>
    <dbReference type="NCBI Taxonomy" id="1802030"/>
    <lineage>
        <taxon>Bacteria</taxon>
        <taxon>Candidatus Roizmaniibacteriota</taxon>
    </lineage>
</organism>
<protein>
    <recommendedName>
        <fullName evidence="4">Large ribosomal subunit protein bL27</fullName>
    </recommendedName>
    <alternativeName>
        <fullName evidence="5">50S ribosomal protein L27</fullName>
    </alternativeName>
</protein>
<comment type="similarity">
    <text evidence="1">Belongs to the bacterial ribosomal protein bL27 family.</text>
</comment>
<dbReference type="Pfam" id="PF01016">
    <property type="entry name" value="Ribosomal_L27"/>
    <property type="match status" value="1"/>
</dbReference>
<evidence type="ECO:0000313" key="7">
    <source>
        <dbReference type="EMBL" id="OGK16992.1"/>
    </source>
</evidence>
<dbReference type="Proteomes" id="UP000178372">
    <property type="component" value="Unassembled WGS sequence"/>
</dbReference>
<reference evidence="7 8" key="1">
    <citation type="journal article" date="2016" name="Nat. Commun.">
        <title>Thousands of microbial genomes shed light on interconnected biogeochemical processes in an aquifer system.</title>
        <authorList>
            <person name="Anantharaman K."/>
            <person name="Brown C.T."/>
            <person name="Hug L.A."/>
            <person name="Sharon I."/>
            <person name="Castelle C.J."/>
            <person name="Probst A.J."/>
            <person name="Thomas B.C."/>
            <person name="Singh A."/>
            <person name="Wilkins M.J."/>
            <person name="Karaoz U."/>
            <person name="Brodie E.L."/>
            <person name="Williams K.H."/>
            <person name="Hubbard S.S."/>
            <person name="Banfield J.F."/>
        </authorList>
    </citation>
    <scope>NUCLEOTIDE SEQUENCE [LARGE SCALE GENOMIC DNA]</scope>
</reference>
<dbReference type="Gene3D" id="2.40.50.100">
    <property type="match status" value="1"/>
</dbReference>
<dbReference type="PANTHER" id="PTHR15893:SF0">
    <property type="entry name" value="LARGE RIBOSOMAL SUBUNIT PROTEIN BL27M"/>
    <property type="match status" value="1"/>
</dbReference>
<dbReference type="PANTHER" id="PTHR15893">
    <property type="entry name" value="RIBOSOMAL PROTEIN L27"/>
    <property type="match status" value="1"/>
</dbReference>
<evidence type="ECO:0000256" key="6">
    <source>
        <dbReference type="SAM" id="MobiDB-lite"/>
    </source>
</evidence>
<dbReference type="EMBL" id="MFZF01000007">
    <property type="protein sequence ID" value="OGK16992.1"/>
    <property type="molecule type" value="Genomic_DNA"/>
</dbReference>
<dbReference type="GO" id="GO:1990904">
    <property type="term" value="C:ribonucleoprotein complex"/>
    <property type="evidence" value="ECO:0007669"/>
    <property type="project" value="UniProtKB-KW"/>
</dbReference>
<dbReference type="GO" id="GO:0006412">
    <property type="term" value="P:translation"/>
    <property type="evidence" value="ECO:0007669"/>
    <property type="project" value="InterPro"/>
</dbReference>
<evidence type="ECO:0000256" key="5">
    <source>
        <dbReference type="ARBA" id="ARBA00035477"/>
    </source>
</evidence>
<gene>
    <name evidence="7" type="ORF">A2690_02360</name>
</gene>
<sequence>MAHTKAQKSTKGNRDSVSKRLGVKLYGGQTAKNGSIIIRQRGLRVKAGEGVKVGSDFTLYSIRDGVVTFGMRQGSKFVSVMPQTS</sequence>
<evidence type="ECO:0000256" key="4">
    <source>
        <dbReference type="ARBA" id="ARBA00035175"/>
    </source>
</evidence>
<comment type="caution">
    <text evidence="7">The sequence shown here is derived from an EMBL/GenBank/DDBJ whole genome shotgun (WGS) entry which is preliminary data.</text>
</comment>
<keyword evidence="3" id="KW-0687">Ribonucleoprotein</keyword>
<feature type="region of interest" description="Disordered" evidence="6">
    <location>
        <begin position="1"/>
        <end position="21"/>
    </location>
</feature>
<proteinExistence type="inferred from homology"/>
<evidence type="ECO:0000256" key="2">
    <source>
        <dbReference type="ARBA" id="ARBA00022980"/>
    </source>
</evidence>
<dbReference type="SUPFAM" id="SSF110324">
    <property type="entry name" value="Ribosomal L27 protein-like"/>
    <property type="match status" value="1"/>
</dbReference>
<evidence type="ECO:0000256" key="3">
    <source>
        <dbReference type="ARBA" id="ARBA00023274"/>
    </source>
</evidence>
<dbReference type="PROSITE" id="PS00831">
    <property type="entry name" value="RIBOSOMAL_L27"/>
    <property type="match status" value="1"/>
</dbReference>
<evidence type="ECO:0000313" key="8">
    <source>
        <dbReference type="Proteomes" id="UP000178372"/>
    </source>
</evidence>
<dbReference type="InterPro" id="IPR001684">
    <property type="entry name" value="Ribosomal_bL27"/>
</dbReference>
<accession>A0A1F7GEU7</accession>
<evidence type="ECO:0000256" key="1">
    <source>
        <dbReference type="ARBA" id="ARBA00010797"/>
    </source>
</evidence>
<dbReference type="GO" id="GO:0005840">
    <property type="term" value="C:ribosome"/>
    <property type="evidence" value="ECO:0007669"/>
    <property type="project" value="UniProtKB-KW"/>
</dbReference>
<dbReference type="GO" id="GO:0003735">
    <property type="term" value="F:structural constituent of ribosome"/>
    <property type="evidence" value="ECO:0007669"/>
    <property type="project" value="InterPro"/>
</dbReference>
<dbReference type="InterPro" id="IPR018261">
    <property type="entry name" value="Ribosomal_bL27_CS"/>
</dbReference>
<name>A0A1F7GEU7_9BACT</name>
<dbReference type="PRINTS" id="PR00063">
    <property type="entry name" value="RIBOSOMALL27"/>
</dbReference>
<dbReference type="AlphaFoldDB" id="A0A1F7GEU7"/>
<keyword evidence="2 7" id="KW-0689">Ribosomal protein</keyword>